<dbReference type="InterPro" id="IPR005588">
    <property type="entry name" value="MucB_RseB"/>
</dbReference>
<evidence type="ECO:0000313" key="9">
    <source>
        <dbReference type="Proteomes" id="UP000230282"/>
    </source>
</evidence>
<sequence length="318" mass="36678">MLKTLKKFTALSFLLVFSSGVFAQQALEPKQLLEAMREAKEKLNYEIAFVQTTPVNMESLRYRHLNYEGKTYAQLITLDGVPQEIVQRNGVISYFQPNYQAFSINGNHIVDSLPSVLRSNFEVLAKYYDFINIGRNRVADRVVQTVRILPKDDFRYQYLVFIDENNHLLLRSDMLDREGNLLEQFRVVNLYIGDGLQQLSGYLDNVVFPPLLTEASEKDAPKTRFDWHPSWLPKGFELINASVEVDGDNTIESQLYSDGLFSFTVYRSDTIIPQEPENAWKQGPTTFYTENKNGKEMTFIGQLPISTAKRIVQDIQFK</sequence>
<gene>
    <name evidence="8" type="ORF">CVP04_10405</name>
</gene>
<comment type="similarity">
    <text evidence="2">Belongs to the RseB family.</text>
</comment>
<dbReference type="Proteomes" id="UP000230282">
    <property type="component" value="Unassembled WGS sequence"/>
</dbReference>
<organism evidence="8 9">
    <name type="scientific">Caviibacterium pharyngocola</name>
    <dbReference type="NCBI Taxonomy" id="28159"/>
    <lineage>
        <taxon>Bacteria</taxon>
        <taxon>Pseudomonadati</taxon>
        <taxon>Pseudomonadota</taxon>
        <taxon>Gammaproteobacteria</taxon>
        <taxon>Pasteurellales</taxon>
        <taxon>Pasteurellaceae</taxon>
        <taxon>Caviibacterium</taxon>
    </lineage>
</organism>
<evidence type="ECO:0000256" key="2">
    <source>
        <dbReference type="ARBA" id="ARBA00008150"/>
    </source>
</evidence>
<name>A0A2M8RTK6_9PAST</name>
<dbReference type="RefSeq" id="WP_100297447.1">
    <property type="nucleotide sequence ID" value="NZ_PHGZ01000026.1"/>
</dbReference>
<dbReference type="GO" id="GO:0032885">
    <property type="term" value="P:regulation of polysaccharide biosynthetic process"/>
    <property type="evidence" value="ECO:0007669"/>
    <property type="project" value="TreeGrafter"/>
</dbReference>
<feature type="chain" id="PRO_5014844596" evidence="5">
    <location>
        <begin position="24"/>
        <end position="318"/>
    </location>
</feature>
<dbReference type="AlphaFoldDB" id="A0A2M8RTK6"/>
<dbReference type="InterPro" id="IPR033436">
    <property type="entry name" value="MucB/RseB_C"/>
</dbReference>
<dbReference type="GO" id="GO:0045152">
    <property type="term" value="F:antisigma factor binding"/>
    <property type="evidence" value="ECO:0007669"/>
    <property type="project" value="TreeGrafter"/>
</dbReference>
<reference evidence="8 9" key="1">
    <citation type="submission" date="2017-11" db="EMBL/GenBank/DDBJ databases">
        <title>Reclassification of Bisgaard taxon 5 as Caviibacterium pharyngocola gen. nov., sp. nov.</title>
        <authorList>
            <person name="Christensen H."/>
        </authorList>
    </citation>
    <scope>NUCLEOTIDE SEQUENCE [LARGE SCALE GENOMIC DNA]</scope>
    <source>
        <strain evidence="8 9">7_3</strain>
    </source>
</reference>
<dbReference type="InterPro" id="IPR038484">
    <property type="entry name" value="MucB/RseB_C_sf"/>
</dbReference>
<evidence type="ECO:0000313" key="8">
    <source>
        <dbReference type="EMBL" id="PJG82184.1"/>
    </source>
</evidence>
<evidence type="ECO:0000259" key="7">
    <source>
        <dbReference type="Pfam" id="PF17188"/>
    </source>
</evidence>
<dbReference type="PIRSF" id="PIRSF005427">
    <property type="entry name" value="RseB"/>
    <property type="match status" value="1"/>
</dbReference>
<keyword evidence="4" id="KW-0574">Periplasm</keyword>
<dbReference type="Gene3D" id="2.50.20.10">
    <property type="entry name" value="Lipoprotein localisation LolA/LolB/LppX"/>
    <property type="match status" value="1"/>
</dbReference>
<dbReference type="PANTHER" id="PTHR38782:SF1">
    <property type="entry name" value="SIGMA-E FACTOR REGULATORY PROTEIN RSEB"/>
    <property type="match status" value="1"/>
</dbReference>
<dbReference type="Pfam" id="PF03888">
    <property type="entry name" value="MucB_RseB"/>
    <property type="match status" value="1"/>
</dbReference>
<evidence type="ECO:0000256" key="5">
    <source>
        <dbReference type="SAM" id="SignalP"/>
    </source>
</evidence>
<dbReference type="OrthoDB" id="7067274at2"/>
<evidence type="ECO:0000256" key="3">
    <source>
        <dbReference type="ARBA" id="ARBA00022729"/>
    </source>
</evidence>
<proteinExistence type="inferred from homology"/>
<feature type="signal peptide" evidence="5">
    <location>
        <begin position="1"/>
        <end position="23"/>
    </location>
</feature>
<evidence type="ECO:0000256" key="4">
    <source>
        <dbReference type="ARBA" id="ARBA00022764"/>
    </source>
</evidence>
<dbReference type="Pfam" id="PF17188">
    <property type="entry name" value="MucB_RseB_C"/>
    <property type="match status" value="1"/>
</dbReference>
<accession>A0A2M8RTK6</accession>
<feature type="domain" description="MucB/RseB C-terminal" evidence="7">
    <location>
        <begin position="223"/>
        <end position="316"/>
    </location>
</feature>
<dbReference type="InterPro" id="IPR033434">
    <property type="entry name" value="MucB/RseB_N"/>
</dbReference>
<dbReference type="EMBL" id="PHGZ01000026">
    <property type="protein sequence ID" value="PJG82184.1"/>
    <property type="molecule type" value="Genomic_DNA"/>
</dbReference>
<dbReference type="NCBIfam" id="NF006990">
    <property type="entry name" value="PRK09455.1"/>
    <property type="match status" value="1"/>
</dbReference>
<comment type="caution">
    <text evidence="8">The sequence shown here is derived from an EMBL/GenBank/DDBJ whole genome shotgun (WGS) entry which is preliminary data.</text>
</comment>
<keyword evidence="9" id="KW-1185">Reference proteome</keyword>
<dbReference type="GO" id="GO:0030288">
    <property type="term" value="C:outer membrane-bounded periplasmic space"/>
    <property type="evidence" value="ECO:0007669"/>
    <property type="project" value="TreeGrafter"/>
</dbReference>
<feature type="domain" description="MucB/RseB N-terminal" evidence="6">
    <location>
        <begin position="29"/>
        <end position="198"/>
    </location>
</feature>
<comment type="subcellular location">
    <subcellularLocation>
        <location evidence="1">Periplasm</location>
    </subcellularLocation>
</comment>
<dbReference type="Gene3D" id="3.30.200.100">
    <property type="entry name" value="MucB/RseB, C-terminal domain"/>
    <property type="match status" value="1"/>
</dbReference>
<dbReference type="CDD" id="cd16327">
    <property type="entry name" value="RseB"/>
    <property type="match status" value="1"/>
</dbReference>
<keyword evidence="3 5" id="KW-0732">Signal</keyword>
<evidence type="ECO:0000256" key="1">
    <source>
        <dbReference type="ARBA" id="ARBA00004418"/>
    </source>
</evidence>
<protein>
    <submittedName>
        <fullName evidence="8">Sigma-E factor regulatory protein RseB</fullName>
    </submittedName>
</protein>
<dbReference type="PANTHER" id="PTHR38782">
    <property type="match status" value="1"/>
</dbReference>
<evidence type="ECO:0000259" key="6">
    <source>
        <dbReference type="Pfam" id="PF03888"/>
    </source>
</evidence>